<proteinExistence type="predicted"/>
<evidence type="ECO:0000313" key="3">
    <source>
        <dbReference type="Proteomes" id="UP001497516"/>
    </source>
</evidence>
<sequence>MRELSEQMARTVVSQLEKLTLQRDGKEVVSTNCRRREFCREAHRGAQHDRSKWGPGRTVNALDEETSKVCGNGDGGPKDDNGDFPC</sequence>
<gene>
    <name evidence="2" type="ORF">LTRI10_LOCUS31057</name>
</gene>
<accession>A0AAV2EY02</accession>
<protein>
    <submittedName>
        <fullName evidence="2">Uncharacterized protein</fullName>
    </submittedName>
</protein>
<feature type="compositionally biased region" description="Basic and acidic residues" evidence="1">
    <location>
        <begin position="76"/>
        <end position="86"/>
    </location>
</feature>
<feature type="region of interest" description="Disordered" evidence="1">
    <location>
        <begin position="44"/>
        <end position="86"/>
    </location>
</feature>
<name>A0AAV2EY02_9ROSI</name>
<organism evidence="2 3">
    <name type="scientific">Linum trigynum</name>
    <dbReference type="NCBI Taxonomy" id="586398"/>
    <lineage>
        <taxon>Eukaryota</taxon>
        <taxon>Viridiplantae</taxon>
        <taxon>Streptophyta</taxon>
        <taxon>Embryophyta</taxon>
        <taxon>Tracheophyta</taxon>
        <taxon>Spermatophyta</taxon>
        <taxon>Magnoliopsida</taxon>
        <taxon>eudicotyledons</taxon>
        <taxon>Gunneridae</taxon>
        <taxon>Pentapetalae</taxon>
        <taxon>rosids</taxon>
        <taxon>fabids</taxon>
        <taxon>Malpighiales</taxon>
        <taxon>Linaceae</taxon>
        <taxon>Linum</taxon>
    </lineage>
</organism>
<evidence type="ECO:0000313" key="2">
    <source>
        <dbReference type="EMBL" id="CAL1390260.1"/>
    </source>
</evidence>
<dbReference type="EMBL" id="OZ034818">
    <property type="protein sequence ID" value="CAL1390260.1"/>
    <property type="molecule type" value="Genomic_DNA"/>
</dbReference>
<dbReference type="AlphaFoldDB" id="A0AAV2EY02"/>
<evidence type="ECO:0000256" key="1">
    <source>
        <dbReference type="SAM" id="MobiDB-lite"/>
    </source>
</evidence>
<keyword evidence="3" id="KW-1185">Reference proteome</keyword>
<dbReference type="Proteomes" id="UP001497516">
    <property type="component" value="Chromosome 5"/>
</dbReference>
<reference evidence="2 3" key="1">
    <citation type="submission" date="2024-04" db="EMBL/GenBank/DDBJ databases">
        <authorList>
            <person name="Fracassetti M."/>
        </authorList>
    </citation>
    <scope>NUCLEOTIDE SEQUENCE [LARGE SCALE GENOMIC DNA]</scope>
</reference>